<feature type="transmembrane region" description="Helical" evidence="2">
    <location>
        <begin position="49"/>
        <end position="67"/>
    </location>
</feature>
<protein>
    <recommendedName>
        <fullName evidence="5">Plasmodium RESA N-terminal domain-containing protein</fullName>
    </recommendedName>
</protein>
<keyword evidence="2" id="KW-0472">Membrane</keyword>
<evidence type="ECO:0000313" key="4">
    <source>
        <dbReference type="Proteomes" id="UP000242942"/>
    </source>
</evidence>
<feature type="compositionally biased region" description="Basic and acidic residues" evidence="1">
    <location>
        <begin position="167"/>
        <end position="241"/>
    </location>
</feature>
<keyword evidence="2" id="KW-0812">Transmembrane</keyword>
<keyword evidence="4" id="KW-1185">Reference proteome</keyword>
<evidence type="ECO:0000313" key="3">
    <source>
        <dbReference type="EMBL" id="SCQ16345.1"/>
    </source>
</evidence>
<organism evidence="3 4">
    <name type="scientific">Plasmodium ovale</name>
    <name type="common">malaria parasite P. ovale</name>
    <dbReference type="NCBI Taxonomy" id="36330"/>
    <lineage>
        <taxon>Eukaryota</taxon>
        <taxon>Sar</taxon>
        <taxon>Alveolata</taxon>
        <taxon>Apicomplexa</taxon>
        <taxon>Aconoidasida</taxon>
        <taxon>Haemosporida</taxon>
        <taxon>Plasmodiidae</taxon>
        <taxon>Plasmodium</taxon>
        <taxon>Plasmodium (Plasmodium)</taxon>
    </lineage>
</organism>
<sequence>MVFRQSWNSYLCGNYLCKFITKTEKNNCSFTQPDDVKNEDVKRIHRNNTVASVFFRAIFLSLLLFVLQGSSNGKREEKCTDLQGKKGNARMLIGCEEAVKCGNKMESDVRTKEADMEEEDVDDNEKDNNEEEEEEEEEKDEEKEEEEKGDEKEEEEKGDEKEEEEKGDEKEEEEKGEKKEVEKKEVEKKEDEKKEVEKKEDEKKEVEKKEDEKKEVEKKEDEKKEDEKANEGKKEEEKVNSNDPEYLDKMWKIELEKWKSDIYEIKKLTYWEFKKVCVINNVNFMWENEIWKKYRDEIYKNIHIKQIQDLAEFIALKNQNPTYEQSCAFILEKKNSFKEFCDNLAKEKDVLIDNVIKEWMQFRTELINKMEHKVQKVQKTLKKMKKKKVAQFYAKAEQAS</sequence>
<evidence type="ECO:0000256" key="1">
    <source>
        <dbReference type="SAM" id="MobiDB-lite"/>
    </source>
</evidence>
<feature type="compositionally biased region" description="Acidic residues" evidence="1">
    <location>
        <begin position="115"/>
        <end position="166"/>
    </location>
</feature>
<dbReference type="Proteomes" id="UP000242942">
    <property type="component" value="Chromosome 7"/>
</dbReference>
<dbReference type="EMBL" id="LT594588">
    <property type="protein sequence ID" value="SCQ16345.1"/>
    <property type="molecule type" value="Genomic_DNA"/>
</dbReference>
<proteinExistence type="predicted"/>
<feature type="region of interest" description="Disordered" evidence="1">
    <location>
        <begin position="105"/>
        <end position="241"/>
    </location>
</feature>
<keyword evidence="2" id="KW-1133">Transmembrane helix</keyword>
<dbReference type="VEuPathDB" id="PlasmoDB:PocGH01_07043300"/>
<name>A0A1D3U8A6_PLAOA</name>
<gene>
    <name evidence="3" type="primary">PocGH01_07043300</name>
    <name evidence="3" type="ORF">POCGH01_07043300</name>
</gene>
<feature type="compositionally biased region" description="Basic and acidic residues" evidence="1">
    <location>
        <begin position="105"/>
        <end position="114"/>
    </location>
</feature>
<dbReference type="AlphaFoldDB" id="A0A1D3U8A6"/>
<reference evidence="3 4" key="1">
    <citation type="submission" date="2016-06" db="EMBL/GenBank/DDBJ databases">
        <authorList>
            <consortium name="Pathogen Informatics"/>
        </authorList>
    </citation>
    <scope>NUCLEOTIDE SEQUENCE [LARGE SCALE GENOMIC DNA]</scope>
    <source>
        <strain evidence="3">PocGH01</strain>
    </source>
</reference>
<dbReference type="OrthoDB" id="375954at2759"/>
<evidence type="ECO:0000256" key="2">
    <source>
        <dbReference type="SAM" id="Phobius"/>
    </source>
</evidence>
<evidence type="ECO:0008006" key="5">
    <source>
        <dbReference type="Google" id="ProtNLM"/>
    </source>
</evidence>
<dbReference type="VEuPathDB" id="PlasmoDB:POWCR01_070037600"/>
<accession>A0A1D3U8A6</accession>